<reference evidence="2 3" key="1">
    <citation type="submission" date="2017-01" db="EMBL/GenBank/DDBJ databases">
        <title>Trade-off between light-utilization and light-protection in marine flavobacteria.</title>
        <authorList>
            <person name="Kumagai Y."/>
            <person name="Yoshizawa S."/>
            <person name="Kogure K."/>
            <person name="Iwasaki W."/>
        </authorList>
    </citation>
    <scope>NUCLEOTIDE SEQUENCE [LARGE SCALE GENOMIC DNA]</scope>
    <source>
        <strain evidence="2 3">KCTC 32109</strain>
    </source>
</reference>
<dbReference type="AlphaFoldDB" id="A0A2S7UBI2"/>
<protein>
    <submittedName>
        <fullName evidence="2">Uncharacterized protein</fullName>
    </submittedName>
</protein>
<dbReference type="RefSeq" id="WP_105070886.1">
    <property type="nucleotide sequence ID" value="NZ_MTPW01000001.1"/>
</dbReference>
<evidence type="ECO:0000313" key="2">
    <source>
        <dbReference type="EMBL" id="PQJ31774.1"/>
    </source>
</evidence>
<gene>
    <name evidence="2" type="ORF">BST92_07475</name>
</gene>
<sequence>MKRSVLNKYNFLKYILALIFINASIFITKAQRAKDKQSFPLGIMIGAHSVDWSNTNENSAIQLEYQDRISSTFGLKYQFYNYKNLEFYTGFKVRLSSSSLYYKIDSEDLGVNLNFNRYVIFSPYWTYHLPLEVEYPIYQRDKFRIQAKLGYELQYYGITTGSDTRVALSVDNIPRLVAENREHQSFITSGINIGLGFDFYTEKYARYRIDLIYHNHFQTLEKEKITTQNLNISPNTTSTHRWTGNYLGLELSYFPRPRQIDQVKKEKIKKQHGEIKKGAEYLFEDVFPLGIGLTAYDHYFTNSDSFGYAYSRQQKNSFGISLNYNYLQTGKFNFGVGIGYKNISTTANLFIPAANASESEDVNLGFDRDFDIFNLTLKAEFVKALSKKHFLSASLALEANSIQDDDLNGQSFVYRNNAGDDLVAIQFKETSSINILTPVSLGYYYKSSNAGLFNVNLTYSPSDYLVQEERLINLGLNTGQGTSSVHSWNGSYLALTLNWYPNRKKK</sequence>
<keyword evidence="1" id="KW-0812">Transmembrane</keyword>
<keyword evidence="1" id="KW-0472">Membrane</keyword>
<dbReference type="EMBL" id="MTPW01000001">
    <property type="protein sequence ID" value="PQJ31774.1"/>
    <property type="molecule type" value="Genomic_DNA"/>
</dbReference>
<evidence type="ECO:0000256" key="1">
    <source>
        <dbReference type="SAM" id="Phobius"/>
    </source>
</evidence>
<keyword evidence="3" id="KW-1185">Reference proteome</keyword>
<name>A0A2S7UBI2_9FLAO</name>
<dbReference type="Proteomes" id="UP000239747">
    <property type="component" value="Unassembled WGS sequence"/>
</dbReference>
<keyword evidence="1" id="KW-1133">Transmembrane helix</keyword>
<comment type="caution">
    <text evidence="2">The sequence shown here is derived from an EMBL/GenBank/DDBJ whole genome shotgun (WGS) entry which is preliminary data.</text>
</comment>
<feature type="transmembrane region" description="Helical" evidence="1">
    <location>
        <begin position="12"/>
        <end position="30"/>
    </location>
</feature>
<dbReference type="OrthoDB" id="1144189at2"/>
<proteinExistence type="predicted"/>
<accession>A0A2S7UBI2</accession>
<evidence type="ECO:0000313" key="3">
    <source>
        <dbReference type="Proteomes" id="UP000239747"/>
    </source>
</evidence>
<organism evidence="2 3">
    <name type="scientific">Nonlabens arenilitoris</name>
    <dbReference type="NCBI Taxonomy" id="1217969"/>
    <lineage>
        <taxon>Bacteria</taxon>
        <taxon>Pseudomonadati</taxon>
        <taxon>Bacteroidota</taxon>
        <taxon>Flavobacteriia</taxon>
        <taxon>Flavobacteriales</taxon>
        <taxon>Flavobacteriaceae</taxon>
        <taxon>Nonlabens</taxon>
    </lineage>
</organism>